<evidence type="ECO:0000313" key="1">
    <source>
        <dbReference type="EMBL" id="KAF0890073.1"/>
    </source>
</evidence>
<protein>
    <submittedName>
        <fullName evidence="1">Uncharacterized protein</fullName>
    </submittedName>
</protein>
<dbReference type="Proteomes" id="UP000479710">
    <property type="component" value="Unassembled WGS sequence"/>
</dbReference>
<name>A0A6G1BRN8_9ORYZ</name>
<reference evidence="1 2" key="1">
    <citation type="submission" date="2019-11" db="EMBL/GenBank/DDBJ databases">
        <title>Whole genome sequence of Oryza granulata.</title>
        <authorList>
            <person name="Li W."/>
        </authorList>
    </citation>
    <scope>NUCLEOTIDE SEQUENCE [LARGE SCALE GENOMIC DNA]</scope>
    <source>
        <strain evidence="2">cv. Menghai</strain>
        <tissue evidence="1">Leaf</tissue>
    </source>
</reference>
<organism evidence="1 2">
    <name type="scientific">Oryza meyeriana var. granulata</name>
    <dbReference type="NCBI Taxonomy" id="110450"/>
    <lineage>
        <taxon>Eukaryota</taxon>
        <taxon>Viridiplantae</taxon>
        <taxon>Streptophyta</taxon>
        <taxon>Embryophyta</taxon>
        <taxon>Tracheophyta</taxon>
        <taxon>Spermatophyta</taxon>
        <taxon>Magnoliopsida</taxon>
        <taxon>Liliopsida</taxon>
        <taxon>Poales</taxon>
        <taxon>Poaceae</taxon>
        <taxon>BOP clade</taxon>
        <taxon>Oryzoideae</taxon>
        <taxon>Oryzeae</taxon>
        <taxon>Oryzinae</taxon>
        <taxon>Oryza</taxon>
        <taxon>Oryza meyeriana</taxon>
    </lineage>
</organism>
<comment type="caution">
    <text evidence="1">The sequence shown here is derived from an EMBL/GenBank/DDBJ whole genome shotgun (WGS) entry which is preliminary data.</text>
</comment>
<keyword evidence="2" id="KW-1185">Reference proteome</keyword>
<gene>
    <name evidence="1" type="ORF">E2562_036612</name>
</gene>
<dbReference type="AlphaFoldDB" id="A0A6G1BRN8"/>
<proteinExistence type="predicted"/>
<dbReference type="EMBL" id="SPHZ02000012">
    <property type="protein sequence ID" value="KAF0890073.1"/>
    <property type="molecule type" value="Genomic_DNA"/>
</dbReference>
<sequence length="70" mass="7498">MKSIQVIQRYGIKIDYGDEGRLTWTSLDTLVAAASSWMDDDGGGIRVVGLRSDCGALATASANWFPSFVG</sequence>
<evidence type="ECO:0000313" key="2">
    <source>
        <dbReference type="Proteomes" id="UP000479710"/>
    </source>
</evidence>
<accession>A0A6G1BRN8</accession>